<dbReference type="InterPro" id="IPR036170">
    <property type="entry name" value="YezG-like_sf"/>
</dbReference>
<reference evidence="2" key="1">
    <citation type="submission" date="2017-04" db="EMBL/GenBank/DDBJ databases">
        <authorList>
            <person name="Varghese N."/>
            <person name="Submissions S."/>
        </authorList>
    </citation>
    <scope>NUCLEOTIDE SEQUENCE [LARGE SCALE GENOMIC DNA]</scope>
    <source>
        <strain evidence="2">VKM Ac-2510</strain>
    </source>
</reference>
<sequence length="154" mass="16668">MVEPGNVIVQKEAFEKVGSLLYGLLSSGDERIELTVSSVGPISSPRLRSFNPNGKFSTPDGPANSVFGPFELNQAIDDLRAACYREGAGTWFSTKITVTAGGSANAEYNYDHEPDWGDVPIDSGAYLSDLAAFPRAEDKLPDWLKLKLAEARAR</sequence>
<accession>A0A1X7JM41</accession>
<keyword evidence="2" id="KW-1185">Reference proteome</keyword>
<evidence type="ECO:0000313" key="1">
    <source>
        <dbReference type="EMBL" id="SMG29127.1"/>
    </source>
</evidence>
<name>A0A1X7JM41_9MICO</name>
<gene>
    <name evidence="1" type="ORF">SAMN06296010_1544</name>
</gene>
<dbReference type="AlphaFoldDB" id="A0A1X7JM41"/>
<dbReference type="RefSeq" id="WP_085484611.1">
    <property type="nucleotide sequence ID" value="NZ_FXAY01000002.1"/>
</dbReference>
<dbReference type="EMBL" id="FXAY01000002">
    <property type="protein sequence ID" value="SMG29127.1"/>
    <property type="molecule type" value="Genomic_DNA"/>
</dbReference>
<dbReference type="Proteomes" id="UP000193244">
    <property type="component" value="Unassembled WGS sequence"/>
</dbReference>
<organism evidence="1 2">
    <name type="scientific">Agreia pratensis</name>
    <dbReference type="NCBI Taxonomy" id="150121"/>
    <lineage>
        <taxon>Bacteria</taxon>
        <taxon>Bacillati</taxon>
        <taxon>Actinomycetota</taxon>
        <taxon>Actinomycetes</taxon>
        <taxon>Micrococcales</taxon>
        <taxon>Microbacteriaceae</taxon>
        <taxon>Agreia</taxon>
    </lineage>
</organism>
<evidence type="ECO:0000313" key="2">
    <source>
        <dbReference type="Proteomes" id="UP000193244"/>
    </source>
</evidence>
<dbReference type="STRING" id="150121.SAMN06296010_1544"/>
<dbReference type="OrthoDB" id="6957847at2"/>
<dbReference type="SUPFAM" id="SSF160424">
    <property type="entry name" value="BH3703-like"/>
    <property type="match status" value="1"/>
</dbReference>
<proteinExistence type="predicted"/>
<protein>
    <submittedName>
        <fullName evidence="1">Uncharacterized protein</fullName>
    </submittedName>
</protein>